<dbReference type="Proteomes" id="UP001500503">
    <property type="component" value="Unassembled WGS sequence"/>
</dbReference>
<dbReference type="RefSeq" id="WP_345462578.1">
    <property type="nucleotide sequence ID" value="NZ_BAABHF010000017.1"/>
</dbReference>
<protein>
    <submittedName>
        <fullName evidence="1">Uncharacterized protein</fullName>
    </submittedName>
</protein>
<accession>A0ABP8PRR2</accession>
<dbReference type="EMBL" id="BAABHF010000017">
    <property type="protein sequence ID" value="GAA4492064.1"/>
    <property type="molecule type" value="Genomic_DNA"/>
</dbReference>
<proteinExistence type="predicted"/>
<keyword evidence="2" id="KW-1185">Reference proteome</keyword>
<evidence type="ECO:0000313" key="2">
    <source>
        <dbReference type="Proteomes" id="UP001500503"/>
    </source>
</evidence>
<comment type="caution">
    <text evidence="1">The sequence shown here is derived from an EMBL/GenBank/DDBJ whole genome shotgun (WGS) entry which is preliminary data.</text>
</comment>
<organism evidence="1 2">
    <name type="scientific">Actinoallomurus oryzae</name>
    <dbReference type="NCBI Taxonomy" id="502180"/>
    <lineage>
        <taxon>Bacteria</taxon>
        <taxon>Bacillati</taxon>
        <taxon>Actinomycetota</taxon>
        <taxon>Actinomycetes</taxon>
        <taxon>Streptosporangiales</taxon>
        <taxon>Thermomonosporaceae</taxon>
        <taxon>Actinoallomurus</taxon>
    </lineage>
</organism>
<gene>
    <name evidence="1" type="ORF">GCM10023191_027250</name>
</gene>
<name>A0ABP8PRR2_9ACTN</name>
<evidence type="ECO:0000313" key="1">
    <source>
        <dbReference type="EMBL" id="GAA4492064.1"/>
    </source>
</evidence>
<sequence length="237" mass="26119">MDHRLTPRTLTWDEVDPGRHPFDAVSAHEVVRGLAPASAVPARPAGQAGQRRVIAWSHEVGAAWADSMTRALIERYGRWAAGWRWAVDEGDFGGGPVQTWCCPNHSITGADETVARVADSLVEWRGWLDDLAERFERFPLGDPVDRDEVWERAAVHLVHHVVDRTGAGDAWYGHCAQVLTWFLARWGVADGVAGHLVDQAIGGRFESWVGPAETLVTDVAERFARAAEDAFAAPDRD</sequence>
<reference evidence="2" key="1">
    <citation type="journal article" date="2019" name="Int. J. Syst. Evol. Microbiol.">
        <title>The Global Catalogue of Microorganisms (GCM) 10K type strain sequencing project: providing services to taxonomists for standard genome sequencing and annotation.</title>
        <authorList>
            <consortium name="The Broad Institute Genomics Platform"/>
            <consortium name="The Broad Institute Genome Sequencing Center for Infectious Disease"/>
            <person name="Wu L."/>
            <person name="Ma J."/>
        </authorList>
    </citation>
    <scope>NUCLEOTIDE SEQUENCE [LARGE SCALE GENOMIC DNA]</scope>
    <source>
        <strain evidence="2">JCM 17933</strain>
    </source>
</reference>